<accession>A0AA38X6Y2</accession>
<comment type="caution">
    <text evidence="2">The sequence shown here is derived from an EMBL/GenBank/DDBJ whole genome shotgun (WGS) entry which is preliminary data.</text>
</comment>
<feature type="region of interest" description="Disordered" evidence="1">
    <location>
        <begin position="319"/>
        <end position="345"/>
    </location>
</feature>
<gene>
    <name evidence="2" type="ORF">H2200_008074</name>
</gene>
<evidence type="ECO:0000256" key="1">
    <source>
        <dbReference type="SAM" id="MobiDB-lite"/>
    </source>
</evidence>
<evidence type="ECO:0000313" key="2">
    <source>
        <dbReference type="EMBL" id="KAJ9607995.1"/>
    </source>
</evidence>
<dbReference type="EMBL" id="JAPDRK010000011">
    <property type="protein sequence ID" value="KAJ9607995.1"/>
    <property type="molecule type" value="Genomic_DNA"/>
</dbReference>
<proteinExistence type="predicted"/>
<keyword evidence="3" id="KW-1185">Reference proteome</keyword>
<organism evidence="2 3">
    <name type="scientific">Cladophialophora chaetospira</name>
    <dbReference type="NCBI Taxonomy" id="386627"/>
    <lineage>
        <taxon>Eukaryota</taxon>
        <taxon>Fungi</taxon>
        <taxon>Dikarya</taxon>
        <taxon>Ascomycota</taxon>
        <taxon>Pezizomycotina</taxon>
        <taxon>Eurotiomycetes</taxon>
        <taxon>Chaetothyriomycetidae</taxon>
        <taxon>Chaetothyriales</taxon>
        <taxon>Herpotrichiellaceae</taxon>
        <taxon>Cladophialophora</taxon>
    </lineage>
</organism>
<dbReference type="AlphaFoldDB" id="A0AA38X6Y2"/>
<feature type="compositionally biased region" description="Acidic residues" evidence="1">
    <location>
        <begin position="373"/>
        <end position="392"/>
    </location>
</feature>
<feature type="compositionally biased region" description="Basic and acidic residues" evidence="1">
    <location>
        <begin position="363"/>
        <end position="372"/>
    </location>
</feature>
<dbReference type="Proteomes" id="UP001172673">
    <property type="component" value="Unassembled WGS sequence"/>
</dbReference>
<feature type="region of interest" description="Disordered" evidence="1">
    <location>
        <begin position="358"/>
        <end position="392"/>
    </location>
</feature>
<evidence type="ECO:0000313" key="3">
    <source>
        <dbReference type="Proteomes" id="UP001172673"/>
    </source>
</evidence>
<name>A0AA38X6Y2_9EURO</name>
<protein>
    <submittedName>
        <fullName evidence="2">Uncharacterized protein</fullName>
    </submittedName>
</protein>
<sequence length="392" mass="44233">MAPKKRNKKKNGGNKQADTNVSYDSKIWKRNVTATDIFINPTVETGEGSRQLAAIASKGMSEFTEKATELYSQCNQADHDQHYIYYSNVYLLMGKRMEQGPEFKEKRHKRALVEQTEPFEQQKSRIDAALLQANDLVYKFEQLEKLVKSLLASQEELGDQITKIESGRKKVAISAKCIDALWKDIIKTYNSFYKLQDQILDARATLPPITGHVTPFTVEGCEDENGKPLGPQKLWIYDPKQHDAAESGRTNGLDLMDGQIRTEGNQRINGLPRLEPLEDETADGDSTLVSSAEATLVEAFEDKCQLTFASQGFRNLNVATSPSMPDVEDSDKGLGDQDEDWVWVNEEPKEKSLAFESNRKRKVRDDSPVREDSAEEVDEEAQVDDDLDIICE</sequence>
<reference evidence="2" key="1">
    <citation type="submission" date="2022-10" db="EMBL/GenBank/DDBJ databases">
        <title>Culturing micro-colonial fungi from biological soil crusts in the Mojave desert and describing Neophaeococcomyces mojavensis, and introducing the new genera and species Taxawa tesnikishii.</title>
        <authorList>
            <person name="Kurbessoian T."/>
            <person name="Stajich J.E."/>
        </authorList>
    </citation>
    <scope>NUCLEOTIDE SEQUENCE</scope>
    <source>
        <strain evidence="2">TK_41</strain>
    </source>
</reference>